<evidence type="ECO:0000256" key="2">
    <source>
        <dbReference type="ARBA" id="ARBA00007651"/>
    </source>
</evidence>
<evidence type="ECO:0000256" key="3">
    <source>
        <dbReference type="ARBA" id="ARBA00011489"/>
    </source>
</evidence>
<sequence length="143" mass="16133">MANFTRPAGTRISFIMRIAQLSFSCSSFTLMYREDEFYGYSAFSYLIYVMCLLMSWSLLLALVDGFSVRVGSPRRQPVIQIVIFIADWVFSLLSLSAACGAAAVVSFLPEFRGSDGRRYLLSAIMAFFAWVPMIRINLCTLDD</sequence>
<dbReference type="Proteomes" id="UP001177140">
    <property type="component" value="Unassembled WGS sequence"/>
</dbReference>
<feature type="transmembrane region" description="Helical" evidence="8">
    <location>
        <begin position="119"/>
        <end position="138"/>
    </location>
</feature>
<feature type="transmembrane region" description="Helical" evidence="8">
    <location>
        <begin position="12"/>
        <end position="33"/>
    </location>
</feature>
<comment type="subunit">
    <text evidence="3 8">Homodimer and heterodimers.</text>
</comment>
<comment type="similarity">
    <text evidence="2 8">Belongs to the Casparian strip membrane proteins (CASP) family.</text>
</comment>
<dbReference type="InterPro" id="IPR006702">
    <property type="entry name" value="CASP_dom"/>
</dbReference>
<dbReference type="AlphaFoldDB" id="A0AA42B496"/>
<evidence type="ECO:0000256" key="1">
    <source>
        <dbReference type="ARBA" id="ARBA00004651"/>
    </source>
</evidence>
<feature type="transmembrane region" description="Helical" evidence="8">
    <location>
        <begin position="78"/>
        <end position="107"/>
    </location>
</feature>
<feature type="domain" description="Casparian strip membrane protein" evidence="9">
    <location>
        <begin position="8"/>
        <end position="131"/>
    </location>
</feature>
<dbReference type="PANTHER" id="PTHR32021">
    <property type="entry name" value="CASP-LIKE PROTEIN 5B3"/>
    <property type="match status" value="1"/>
</dbReference>
<accession>A0AA42B496</accession>
<proteinExistence type="inferred from homology"/>
<evidence type="ECO:0000256" key="4">
    <source>
        <dbReference type="ARBA" id="ARBA00022475"/>
    </source>
</evidence>
<evidence type="ECO:0000313" key="11">
    <source>
        <dbReference type="Proteomes" id="UP001177140"/>
    </source>
</evidence>
<keyword evidence="6 8" id="KW-1133">Transmembrane helix</keyword>
<dbReference type="PANTHER" id="PTHR32021:SF30">
    <property type="entry name" value="CASP-LIKE PROTEIN 5C1"/>
    <property type="match status" value="1"/>
</dbReference>
<keyword evidence="4 8" id="KW-1003">Cell membrane</keyword>
<evidence type="ECO:0000256" key="7">
    <source>
        <dbReference type="ARBA" id="ARBA00023136"/>
    </source>
</evidence>
<keyword evidence="11" id="KW-1185">Reference proteome</keyword>
<gene>
    <name evidence="10" type="ORF">MKW94_025868</name>
</gene>
<feature type="transmembrane region" description="Helical" evidence="8">
    <location>
        <begin position="45"/>
        <end position="66"/>
    </location>
</feature>
<dbReference type="InterPro" id="IPR045009">
    <property type="entry name" value="CASPL-5"/>
</dbReference>
<comment type="subcellular location">
    <subcellularLocation>
        <location evidence="1 8">Cell membrane</location>
        <topology evidence="1 8">Multi-pass membrane protein</topology>
    </subcellularLocation>
</comment>
<dbReference type="EMBL" id="JAJJMA010332187">
    <property type="protein sequence ID" value="MCL7050832.1"/>
    <property type="molecule type" value="Genomic_DNA"/>
</dbReference>
<organism evidence="10 11">
    <name type="scientific">Papaver nudicaule</name>
    <name type="common">Iceland poppy</name>
    <dbReference type="NCBI Taxonomy" id="74823"/>
    <lineage>
        <taxon>Eukaryota</taxon>
        <taxon>Viridiplantae</taxon>
        <taxon>Streptophyta</taxon>
        <taxon>Embryophyta</taxon>
        <taxon>Tracheophyta</taxon>
        <taxon>Spermatophyta</taxon>
        <taxon>Magnoliopsida</taxon>
        <taxon>Ranunculales</taxon>
        <taxon>Papaveraceae</taxon>
        <taxon>Papaveroideae</taxon>
        <taxon>Papaver</taxon>
    </lineage>
</organism>
<evidence type="ECO:0000259" key="9">
    <source>
        <dbReference type="Pfam" id="PF04535"/>
    </source>
</evidence>
<evidence type="ECO:0000256" key="5">
    <source>
        <dbReference type="ARBA" id="ARBA00022692"/>
    </source>
</evidence>
<name>A0AA42B496_PAPNU</name>
<keyword evidence="5 8" id="KW-0812">Transmembrane</keyword>
<evidence type="ECO:0000256" key="6">
    <source>
        <dbReference type="ARBA" id="ARBA00022989"/>
    </source>
</evidence>
<evidence type="ECO:0000256" key="8">
    <source>
        <dbReference type="RuleBase" id="RU361233"/>
    </source>
</evidence>
<reference evidence="10" key="1">
    <citation type="submission" date="2022-03" db="EMBL/GenBank/DDBJ databases">
        <title>A functionally conserved STORR gene fusion in Papaver species that diverged 16.8 million years ago.</title>
        <authorList>
            <person name="Catania T."/>
        </authorList>
    </citation>
    <scope>NUCLEOTIDE SEQUENCE</scope>
    <source>
        <strain evidence="10">S-191538</strain>
    </source>
</reference>
<protein>
    <recommendedName>
        <fullName evidence="8">CASP-like protein</fullName>
    </recommendedName>
</protein>
<evidence type="ECO:0000313" key="10">
    <source>
        <dbReference type="EMBL" id="MCL7050832.1"/>
    </source>
</evidence>
<comment type="caution">
    <text evidence="10">The sequence shown here is derived from an EMBL/GenBank/DDBJ whole genome shotgun (WGS) entry which is preliminary data.</text>
</comment>
<dbReference type="GO" id="GO:0005886">
    <property type="term" value="C:plasma membrane"/>
    <property type="evidence" value="ECO:0007669"/>
    <property type="project" value="UniProtKB-SubCell"/>
</dbReference>
<dbReference type="Pfam" id="PF04535">
    <property type="entry name" value="CASP_dom"/>
    <property type="match status" value="1"/>
</dbReference>
<keyword evidence="7 8" id="KW-0472">Membrane</keyword>